<evidence type="ECO:0000313" key="1">
    <source>
        <dbReference type="EMBL" id="OHA27161.1"/>
    </source>
</evidence>
<accession>A0A1G2MW15</accession>
<gene>
    <name evidence="1" type="ORF">A3C06_03735</name>
</gene>
<sequence length="115" mass="12894">MKSPVRRKKLDSGFIKNLPASLSKSLLIKLENLNKEDRLFDCDKLEAFANQRKHQASMLSPIGYVVVKKLVEQIGLEIHDLYGIEAGKPYPLMLPAGITQLVGLVMEFEEAKALN</sequence>
<evidence type="ECO:0000313" key="2">
    <source>
        <dbReference type="Proteomes" id="UP000177565"/>
    </source>
</evidence>
<dbReference type="EMBL" id="MHRQ01000011">
    <property type="protein sequence ID" value="OHA27161.1"/>
    <property type="molecule type" value="Genomic_DNA"/>
</dbReference>
<name>A0A1G2MW15_9BACT</name>
<organism evidence="1 2">
    <name type="scientific">Candidatus Taylorbacteria bacterium RIFCSPHIGHO2_02_FULL_46_13</name>
    <dbReference type="NCBI Taxonomy" id="1802312"/>
    <lineage>
        <taxon>Bacteria</taxon>
        <taxon>Candidatus Tayloriibacteriota</taxon>
    </lineage>
</organism>
<dbReference type="Proteomes" id="UP000177565">
    <property type="component" value="Unassembled WGS sequence"/>
</dbReference>
<proteinExistence type="predicted"/>
<protein>
    <submittedName>
        <fullName evidence="1">Uncharacterized protein</fullName>
    </submittedName>
</protein>
<dbReference type="AlphaFoldDB" id="A0A1G2MW15"/>
<reference evidence="1 2" key="1">
    <citation type="journal article" date="2016" name="Nat. Commun.">
        <title>Thousands of microbial genomes shed light on interconnected biogeochemical processes in an aquifer system.</title>
        <authorList>
            <person name="Anantharaman K."/>
            <person name="Brown C.T."/>
            <person name="Hug L.A."/>
            <person name="Sharon I."/>
            <person name="Castelle C.J."/>
            <person name="Probst A.J."/>
            <person name="Thomas B.C."/>
            <person name="Singh A."/>
            <person name="Wilkins M.J."/>
            <person name="Karaoz U."/>
            <person name="Brodie E.L."/>
            <person name="Williams K.H."/>
            <person name="Hubbard S.S."/>
            <person name="Banfield J.F."/>
        </authorList>
    </citation>
    <scope>NUCLEOTIDE SEQUENCE [LARGE SCALE GENOMIC DNA]</scope>
</reference>
<comment type="caution">
    <text evidence="1">The sequence shown here is derived from an EMBL/GenBank/DDBJ whole genome shotgun (WGS) entry which is preliminary data.</text>
</comment>